<sequence length="313" mass="35475">MGHSEYSSSVSHGSTMGHTEFPSLGTHQLVSAVPTQHLLDEQAFVCGAGAAFINIMVTFPINKVMFRQMVHDIPTVHAINQLKREGLSKLYRGVLPPLCQKTCSTSIMFGMYYKYMHMIYDVSPEISHGTANFLAGNLAGCTEALLCPFERVQSVLQDKKFYGHYKNTLHVASELRKFGICEYYRGLIPILLRNGPGNVMFFGFREPLREYLPSMGNTWWSDVVKDFVSGSLLGAVISTTFYPINVIKTHQQCQVGGEFISLWKTFFTVYHERGGRLLYLYRGAHVNFTRALVSWGIINASYELLRKHFYHKS</sequence>
<keyword evidence="9 10" id="KW-0472">Membrane</keyword>
<evidence type="ECO:0000256" key="8">
    <source>
        <dbReference type="ARBA" id="ARBA00023128"/>
    </source>
</evidence>
<evidence type="ECO:0000256" key="9">
    <source>
        <dbReference type="ARBA" id="ARBA00023136"/>
    </source>
</evidence>
<protein>
    <recommendedName>
        <fullName evidence="14">Solute carrier family 25 member 51</fullName>
    </recommendedName>
</protein>
<evidence type="ECO:0000256" key="1">
    <source>
        <dbReference type="ARBA" id="ARBA00004448"/>
    </source>
</evidence>
<dbReference type="EMBL" id="CAXKWB010029341">
    <property type="protein sequence ID" value="CAL4135374.1"/>
    <property type="molecule type" value="Genomic_DNA"/>
</dbReference>
<evidence type="ECO:0000313" key="13">
    <source>
        <dbReference type="Proteomes" id="UP001497623"/>
    </source>
</evidence>
<keyword evidence="7" id="KW-1133">Transmembrane helix</keyword>
<dbReference type="InterPro" id="IPR023395">
    <property type="entry name" value="MCP_dom_sf"/>
</dbReference>
<keyword evidence="8" id="KW-0496">Mitochondrion</keyword>
<keyword evidence="13" id="KW-1185">Reference proteome</keyword>
<feature type="repeat" description="Solcar" evidence="10">
    <location>
        <begin position="38"/>
        <end position="118"/>
    </location>
</feature>
<dbReference type="Proteomes" id="UP001497623">
    <property type="component" value="Unassembled WGS sequence"/>
</dbReference>
<dbReference type="Pfam" id="PF00153">
    <property type="entry name" value="Mito_carr"/>
    <property type="match status" value="3"/>
</dbReference>
<evidence type="ECO:0000256" key="7">
    <source>
        <dbReference type="ARBA" id="ARBA00022989"/>
    </source>
</evidence>
<dbReference type="Gene3D" id="1.50.40.10">
    <property type="entry name" value="Mitochondrial carrier domain"/>
    <property type="match status" value="1"/>
</dbReference>
<evidence type="ECO:0000256" key="2">
    <source>
        <dbReference type="ARBA" id="ARBA00006375"/>
    </source>
</evidence>
<keyword evidence="3 11" id="KW-0813">Transport</keyword>
<feature type="repeat" description="Solcar" evidence="10">
    <location>
        <begin position="127"/>
        <end position="211"/>
    </location>
</feature>
<comment type="similarity">
    <text evidence="2 11">Belongs to the mitochondrial carrier (TC 2.A.29) family.</text>
</comment>
<evidence type="ECO:0000256" key="6">
    <source>
        <dbReference type="ARBA" id="ARBA00022792"/>
    </source>
</evidence>
<name>A0AAV2RU41_MEGNR</name>
<organism evidence="12 13">
    <name type="scientific">Meganyctiphanes norvegica</name>
    <name type="common">Northern krill</name>
    <name type="synonym">Thysanopoda norvegica</name>
    <dbReference type="NCBI Taxonomy" id="48144"/>
    <lineage>
        <taxon>Eukaryota</taxon>
        <taxon>Metazoa</taxon>
        <taxon>Ecdysozoa</taxon>
        <taxon>Arthropoda</taxon>
        <taxon>Crustacea</taxon>
        <taxon>Multicrustacea</taxon>
        <taxon>Malacostraca</taxon>
        <taxon>Eumalacostraca</taxon>
        <taxon>Eucarida</taxon>
        <taxon>Euphausiacea</taxon>
        <taxon>Euphausiidae</taxon>
        <taxon>Meganyctiphanes</taxon>
    </lineage>
</organism>
<gene>
    <name evidence="12" type="ORF">MNOR_LOCUS27610</name>
</gene>
<dbReference type="GO" id="GO:0005743">
    <property type="term" value="C:mitochondrial inner membrane"/>
    <property type="evidence" value="ECO:0007669"/>
    <property type="project" value="UniProtKB-SubCell"/>
</dbReference>
<evidence type="ECO:0000256" key="5">
    <source>
        <dbReference type="ARBA" id="ARBA00022737"/>
    </source>
</evidence>
<evidence type="ECO:0000256" key="10">
    <source>
        <dbReference type="PROSITE-ProRule" id="PRU00282"/>
    </source>
</evidence>
<reference evidence="12 13" key="1">
    <citation type="submission" date="2024-05" db="EMBL/GenBank/DDBJ databases">
        <authorList>
            <person name="Wallberg A."/>
        </authorList>
    </citation>
    <scope>NUCLEOTIDE SEQUENCE [LARGE SCALE GENOMIC DNA]</scope>
</reference>
<dbReference type="PROSITE" id="PS50920">
    <property type="entry name" value="SOLCAR"/>
    <property type="match status" value="2"/>
</dbReference>
<evidence type="ECO:0000313" key="12">
    <source>
        <dbReference type="EMBL" id="CAL4135374.1"/>
    </source>
</evidence>
<comment type="subcellular location">
    <subcellularLocation>
        <location evidence="1">Mitochondrion inner membrane</location>
        <topology evidence="1">Multi-pass membrane protein</topology>
    </subcellularLocation>
</comment>
<evidence type="ECO:0000256" key="4">
    <source>
        <dbReference type="ARBA" id="ARBA00022692"/>
    </source>
</evidence>
<keyword evidence="4 10" id="KW-0812">Transmembrane</keyword>
<comment type="caution">
    <text evidence="12">The sequence shown here is derived from an EMBL/GenBank/DDBJ whole genome shotgun (WGS) entry which is preliminary data.</text>
</comment>
<dbReference type="GO" id="GO:0051724">
    <property type="term" value="F:NAD transmembrane transporter activity"/>
    <property type="evidence" value="ECO:0007669"/>
    <property type="project" value="TreeGrafter"/>
</dbReference>
<dbReference type="AlphaFoldDB" id="A0AAV2RU41"/>
<keyword evidence="5" id="KW-0677">Repeat</keyword>
<dbReference type="InterPro" id="IPR018108">
    <property type="entry name" value="MCP_transmembrane"/>
</dbReference>
<dbReference type="PANTHER" id="PTHR46131">
    <property type="entry name" value="SD08549P"/>
    <property type="match status" value="1"/>
</dbReference>
<accession>A0AAV2RU41</accession>
<evidence type="ECO:0000256" key="11">
    <source>
        <dbReference type="RuleBase" id="RU000488"/>
    </source>
</evidence>
<dbReference type="SUPFAM" id="SSF103506">
    <property type="entry name" value="Mitochondrial carrier"/>
    <property type="match status" value="1"/>
</dbReference>
<evidence type="ECO:0008006" key="14">
    <source>
        <dbReference type="Google" id="ProtNLM"/>
    </source>
</evidence>
<evidence type="ECO:0000256" key="3">
    <source>
        <dbReference type="ARBA" id="ARBA00022448"/>
    </source>
</evidence>
<dbReference type="PANTHER" id="PTHR46131:SF1">
    <property type="entry name" value="SD08549P"/>
    <property type="match status" value="1"/>
</dbReference>
<dbReference type="InterPro" id="IPR052465">
    <property type="entry name" value="Mito_NAD+_Carrier"/>
</dbReference>
<keyword evidence="6" id="KW-0999">Mitochondrion inner membrane</keyword>
<proteinExistence type="inferred from homology"/>